<proteinExistence type="predicted"/>
<comment type="cofactor">
    <cofactor evidence="1">
        <name>(R)-lipoate</name>
        <dbReference type="ChEBI" id="CHEBI:83088"/>
    </cofactor>
</comment>
<accession>A0ABW0WZX7</accession>
<dbReference type="Proteomes" id="UP001595975">
    <property type="component" value="Unassembled WGS sequence"/>
</dbReference>
<feature type="domain" description="2-oxoacid dehydrogenase acyltransferase catalytic" evidence="5">
    <location>
        <begin position="168"/>
        <end position="244"/>
    </location>
</feature>
<dbReference type="EMBL" id="JBHSOF010000012">
    <property type="protein sequence ID" value="MFC5663837.1"/>
    <property type="molecule type" value="Genomic_DNA"/>
</dbReference>
<evidence type="ECO:0000256" key="4">
    <source>
        <dbReference type="SAM" id="MobiDB-lite"/>
    </source>
</evidence>
<feature type="region of interest" description="Disordered" evidence="4">
    <location>
        <begin position="245"/>
        <end position="271"/>
    </location>
</feature>
<sequence>MKISAVAAERRPTLHFLREIRAISPVFLDTDVDMTAVVRHRETQHKYSVVSYVLHSAARVLAAHPEANAAMSGRLRPKVARFTSVNGKFTLDRTLNGQRIVLSTVLPDLQRASLDEIQRRVEHFRDGDPAELPEFAGARLLQRLPGPVGGLLFRMGTRPLNRRADVMGTFAVTSLGHRPVDGFHSVGGTTLTLGVGRIVDRPVARGTEVAVAPMMRLSLTFDHRVIDGAEAADVLTDLKQRLETFPSDAADTGEPADADAAEPADATRERA</sequence>
<dbReference type="InterPro" id="IPR001078">
    <property type="entry name" value="2-oxoacid_DH_actylTfrase"/>
</dbReference>
<comment type="caution">
    <text evidence="6">The sequence shown here is derived from an EMBL/GenBank/DDBJ whole genome shotgun (WGS) entry which is preliminary data.</text>
</comment>
<evidence type="ECO:0000313" key="7">
    <source>
        <dbReference type="Proteomes" id="UP001595975"/>
    </source>
</evidence>
<dbReference type="InterPro" id="IPR050743">
    <property type="entry name" value="2-oxoacid_DH_E2_comp"/>
</dbReference>
<dbReference type="PANTHER" id="PTHR43178:SF5">
    <property type="entry name" value="LIPOAMIDE ACYLTRANSFERASE COMPONENT OF BRANCHED-CHAIN ALPHA-KETO ACID DEHYDROGENASE COMPLEX, MITOCHONDRIAL"/>
    <property type="match status" value="1"/>
</dbReference>
<name>A0ABW0WZX7_9ACTN</name>
<evidence type="ECO:0000259" key="5">
    <source>
        <dbReference type="Pfam" id="PF00198"/>
    </source>
</evidence>
<evidence type="ECO:0000256" key="1">
    <source>
        <dbReference type="ARBA" id="ARBA00001938"/>
    </source>
</evidence>
<dbReference type="RefSeq" id="WP_380225531.1">
    <property type="nucleotide sequence ID" value="NZ_JBHSOF010000012.1"/>
</dbReference>
<gene>
    <name evidence="6" type="ORF">ACFP3U_12690</name>
</gene>
<dbReference type="InterPro" id="IPR023213">
    <property type="entry name" value="CAT-like_dom_sf"/>
</dbReference>
<keyword evidence="3" id="KW-0012">Acyltransferase</keyword>
<keyword evidence="7" id="KW-1185">Reference proteome</keyword>
<protein>
    <submittedName>
        <fullName evidence="6">2-oxo acid dehydrogenase subunit E2</fullName>
    </submittedName>
</protein>
<reference evidence="7" key="1">
    <citation type="journal article" date="2019" name="Int. J. Syst. Evol. Microbiol.">
        <title>The Global Catalogue of Microorganisms (GCM) 10K type strain sequencing project: providing services to taxonomists for standard genome sequencing and annotation.</title>
        <authorList>
            <consortium name="The Broad Institute Genomics Platform"/>
            <consortium name="The Broad Institute Genome Sequencing Center for Infectious Disease"/>
            <person name="Wu L."/>
            <person name="Ma J."/>
        </authorList>
    </citation>
    <scope>NUCLEOTIDE SEQUENCE [LARGE SCALE GENOMIC DNA]</scope>
    <source>
        <strain evidence="7">CGMCC 4.1437</strain>
    </source>
</reference>
<evidence type="ECO:0000313" key="6">
    <source>
        <dbReference type="EMBL" id="MFC5663837.1"/>
    </source>
</evidence>
<dbReference type="Pfam" id="PF00198">
    <property type="entry name" value="2-oxoacid_dh"/>
    <property type="match status" value="1"/>
</dbReference>
<evidence type="ECO:0000256" key="2">
    <source>
        <dbReference type="ARBA" id="ARBA00022679"/>
    </source>
</evidence>
<dbReference type="SUPFAM" id="SSF52777">
    <property type="entry name" value="CoA-dependent acyltransferases"/>
    <property type="match status" value="1"/>
</dbReference>
<dbReference type="PANTHER" id="PTHR43178">
    <property type="entry name" value="DIHYDROLIPOAMIDE ACETYLTRANSFERASE COMPONENT OF PYRUVATE DEHYDROGENASE COMPLEX"/>
    <property type="match status" value="1"/>
</dbReference>
<keyword evidence="2" id="KW-0808">Transferase</keyword>
<organism evidence="6 7">
    <name type="scientific">Kitasatospora misakiensis</name>
    <dbReference type="NCBI Taxonomy" id="67330"/>
    <lineage>
        <taxon>Bacteria</taxon>
        <taxon>Bacillati</taxon>
        <taxon>Actinomycetota</taxon>
        <taxon>Actinomycetes</taxon>
        <taxon>Kitasatosporales</taxon>
        <taxon>Streptomycetaceae</taxon>
        <taxon>Kitasatospora</taxon>
    </lineage>
</organism>
<evidence type="ECO:0000256" key="3">
    <source>
        <dbReference type="ARBA" id="ARBA00023315"/>
    </source>
</evidence>
<dbReference type="Gene3D" id="3.30.559.10">
    <property type="entry name" value="Chloramphenicol acetyltransferase-like domain"/>
    <property type="match status" value="1"/>
</dbReference>